<feature type="compositionally biased region" description="Polar residues" evidence="1">
    <location>
        <begin position="242"/>
        <end position="278"/>
    </location>
</feature>
<feature type="region of interest" description="Disordered" evidence="1">
    <location>
        <begin position="227"/>
        <end position="283"/>
    </location>
</feature>
<gene>
    <name evidence="3" type="ORF">BRARA_I01912</name>
</gene>
<evidence type="ECO:0000259" key="2">
    <source>
        <dbReference type="Pfam" id="PF14111"/>
    </source>
</evidence>
<dbReference type="InterPro" id="IPR025558">
    <property type="entry name" value="DUF4283"/>
</dbReference>
<protein>
    <recommendedName>
        <fullName evidence="2">DUF4283 domain-containing protein</fullName>
    </recommendedName>
</protein>
<feature type="compositionally biased region" description="Basic and acidic residues" evidence="1">
    <location>
        <begin position="353"/>
        <end position="371"/>
    </location>
</feature>
<proteinExistence type="predicted"/>
<dbReference type="PANTHER" id="PTHR31286:SF163">
    <property type="entry name" value="ZINC KNUCKLE CX2CX4HX4C DOMAIN-CONTAINING PROTEIN"/>
    <property type="match status" value="1"/>
</dbReference>
<evidence type="ECO:0000313" key="4">
    <source>
        <dbReference type="Proteomes" id="UP000264353"/>
    </source>
</evidence>
<dbReference type="InterPro" id="IPR040256">
    <property type="entry name" value="At4g02000-like"/>
</dbReference>
<feature type="domain" description="DUF4283" evidence="2">
    <location>
        <begin position="40"/>
        <end position="122"/>
    </location>
</feature>
<dbReference type="Proteomes" id="UP000264353">
    <property type="component" value="Chromosome A9"/>
</dbReference>
<organism evidence="3 4">
    <name type="scientific">Brassica campestris</name>
    <name type="common">Field mustard</name>
    <dbReference type="NCBI Taxonomy" id="3711"/>
    <lineage>
        <taxon>Eukaryota</taxon>
        <taxon>Viridiplantae</taxon>
        <taxon>Streptophyta</taxon>
        <taxon>Embryophyta</taxon>
        <taxon>Tracheophyta</taxon>
        <taxon>Spermatophyta</taxon>
        <taxon>Magnoliopsida</taxon>
        <taxon>eudicotyledons</taxon>
        <taxon>Gunneridae</taxon>
        <taxon>Pentapetalae</taxon>
        <taxon>rosids</taxon>
        <taxon>malvids</taxon>
        <taxon>Brassicales</taxon>
        <taxon>Brassicaceae</taxon>
        <taxon>Brassiceae</taxon>
        <taxon>Brassica</taxon>
    </lineage>
</organism>
<reference evidence="3 4" key="1">
    <citation type="submission" date="2018-06" db="EMBL/GenBank/DDBJ databases">
        <title>WGS assembly of Brassica rapa FPsc.</title>
        <authorList>
            <person name="Bowman J."/>
            <person name="Kohchi T."/>
            <person name="Yamato K."/>
            <person name="Jenkins J."/>
            <person name="Shu S."/>
            <person name="Ishizaki K."/>
            <person name="Yamaoka S."/>
            <person name="Nishihama R."/>
            <person name="Nakamura Y."/>
            <person name="Berger F."/>
            <person name="Adam C."/>
            <person name="Aki S."/>
            <person name="Althoff F."/>
            <person name="Araki T."/>
            <person name="Arteaga-Vazquez M."/>
            <person name="Balasubrmanian S."/>
            <person name="Bauer D."/>
            <person name="Boehm C."/>
            <person name="Briginshaw L."/>
            <person name="Caballero-Perez J."/>
            <person name="Catarino B."/>
            <person name="Chen F."/>
            <person name="Chiyoda S."/>
            <person name="Chovatia M."/>
            <person name="Davies K."/>
            <person name="Delmans M."/>
            <person name="Demura T."/>
            <person name="Dierschke T."/>
            <person name="Dolan L."/>
            <person name="Dorantes-Acosta A."/>
            <person name="Eklund D."/>
            <person name="Florent S."/>
            <person name="Flores-Sandoval E."/>
            <person name="Fujiyama A."/>
            <person name="Fukuzawa H."/>
            <person name="Galik B."/>
            <person name="Grimanelli D."/>
            <person name="Grimwood J."/>
            <person name="Grossniklaus U."/>
            <person name="Hamada T."/>
            <person name="Haseloff J."/>
            <person name="Hetherington A."/>
            <person name="Higo A."/>
            <person name="Hirakawa Y."/>
            <person name="Hundley H."/>
            <person name="Ikeda Y."/>
            <person name="Inoue K."/>
            <person name="Inoue S."/>
            <person name="Ishida S."/>
            <person name="Jia Q."/>
            <person name="Kakita M."/>
            <person name="Kanazawa T."/>
            <person name="Kawai Y."/>
            <person name="Kawashima T."/>
            <person name="Kennedy M."/>
            <person name="Kinose K."/>
            <person name="Kinoshita T."/>
            <person name="Kohara Y."/>
            <person name="Koide E."/>
            <person name="Komatsu K."/>
            <person name="Kopischke S."/>
            <person name="Kubo M."/>
            <person name="Kyozuka J."/>
            <person name="Lagercrantz U."/>
            <person name="Lin S."/>
            <person name="Lindquist E."/>
            <person name="Lipzen A."/>
            <person name="Lu C."/>
            <person name="Luna E."/>
            <person name="Martienssen R."/>
            <person name="Minamino N."/>
            <person name="Mizutani M."/>
            <person name="Mizutani M."/>
            <person name="Mochizuki N."/>
            <person name="Monte I."/>
            <person name="Mosher R."/>
            <person name="Nagasaki H."/>
            <person name="Nakagami H."/>
            <person name="Naramoto S."/>
            <person name="Nishitani K."/>
            <person name="Ohtani M."/>
            <person name="Okamoto T."/>
            <person name="Okumura M."/>
            <person name="Phillips J."/>
            <person name="Pollak B."/>
            <person name="Reinders A."/>
            <person name="Roevekamp M."/>
            <person name="Sano R."/>
            <person name="Sawa S."/>
            <person name="Schmid M."/>
            <person name="Shirakawa M."/>
            <person name="Solano R."/>
            <person name="Spunde A."/>
            <person name="Suetsugu N."/>
            <person name="Sugano S."/>
            <person name="Sugiyama A."/>
            <person name="Sun R."/>
            <person name="Suzuki Y."/>
            <person name="Takenaka M."/>
            <person name="Takezawa D."/>
            <person name="Tomogane H."/>
            <person name="Tsuzuki M."/>
            <person name="Ueda T."/>
            <person name="Umeda M."/>
            <person name="Ward J."/>
            <person name="Watanabe Y."/>
            <person name="Yazaki K."/>
            <person name="Yokoyama R."/>
            <person name="Yoshitake Y."/>
            <person name="Yotsui I."/>
            <person name="Zachgo S."/>
            <person name="Schmutz J."/>
        </authorList>
    </citation>
    <scope>NUCLEOTIDE SEQUENCE [LARGE SCALE GENOMIC DNA]</scope>
    <source>
        <strain evidence="4">cv. B-3</strain>
    </source>
</reference>
<feature type="region of interest" description="Disordered" evidence="1">
    <location>
        <begin position="301"/>
        <end position="325"/>
    </location>
</feature>
<feature type="compositionally biased region" description="Polar residues" evidence="1">
    <location>
        <begin position="373"/>
        <end position="382"/>
    </location>
</feature>
<evidence type="ECO:0000256" key="1">
    <source>
        <dbReference type="SAM" id="MobiDB-lite"/>
    </source>
</evidence>
<name>A0A397XW01_BRACM</name>
<dbReference type="AlphaFoldDB" id="A0A397XW01"/>
<feature type="region of interest" description="Disordered" evidence="1">
    <location>
        <begin position="337"/>
        <end position="386"/>
    </location>
</feature>
<accession>A0A397XW01</accession>
<feature type="region of interest" description="Disordered" evidence="1">
    <location>
        <begin position="478"/>
        <end position="549"/>
    </location>
</feature>
<dbReference type="Pfam" id="PF14111">
    <property type="entry name" value="DUF4283"/>
    <property type="match status" value="1"/>
</dbReference>
<feature type="compositionally biased region" description="Pro residues" evidence="1">
    <location>
        <begin position="482"/>
        <end position="491"/>
    </location>
</feature>
<sequence>MTSKRLSIAEKGKGLVSEPYQAPRKARVQVQAPDNSYLIQKHSLTIVGKVTNPSAQKVWSLIPFFTEKWSNGRRPRGSDLGQGMFQFQFNDEADLLEVLEKRPYQYAKWMVIVQRWEPTTTPNFPSLIPSWIKVQGIPLHLWTEEAIQGIGKDIGIFEEAEITLLNVRMRVHVNGRLPLITISVLEYPNGDEVVANLVYERIEKHCSCCFRLDHELRDYLKAKAAKREAQASGSDNPRDRSQAASSSGRHSRQYQQRTATTNPGRSENFDRNNGYQHNRGTRHNMWYNESHMLNLRSNRDSYEKATAPRNSHNRRYQPYAQERNNLRSATYQKIYRPVQTTSNQSPPPPPLPVRDRLSLRPPVRTEPDHGESSFCQNSNPNHSKGVPFHETQLEVRAEAFNVAREELRDVMVQYTSCVDPSESAARKERLRQAEENGKIEELIALMARATFASQSKLRQQNPEPIPTNIPERTSALLRLSSPVPPPNPPGKSPDTSTRRASALLRLGHPPQEAGLPSDQDMACRKPGRPRGTKKVSNSPPPLVDGSSRLKLAMKMLQGPLA</sequence>
<dbReference type="PANTHER" id="PTHR31286">
    <property type="entry name" value="GLYCINE-RICH CELL WALL STRUCTURAL PROTEIN 1.8-LIKE"/>
    <property type="match status" value="1"/>
</dbReference>
<evidence type="ECO:0000313" key="3">
    <source>
        <dbReference type="EMBL" id="RID45167.1"/>
    </source>
</evidence>
<dbReference type="EMBL" id="CM010636">
    <property type="protein sequence ID" value="RID45167.1"/>
    <property type="molecule type" value="Genomic_DNA"/>
</dbReference>